<organism evidence="3 4">
    <name type="scientific">Diploscapter pachys</name>
    <dbReference type="NCBI Taxonomy" id="2018661"/>
    <lineage>
        <taxon>Eukaryota</taxon>
        <taxon>Metazoa</taxon>
        <taxon>Ecdysozoa</taxon>
        <taxon>Nematoda</taxon>
        <taxon>Chromadorea</taxon>
        <taxon>Rhabditida</taxon>
        <taxon>Rhabditina</taxon>
        <taxon>Rhabditomorpha</taxon>
        <taxon>Rhabditoidea</taxon>
        <taxon>Rhabditidae</taxon>
        <taxon>Diploscapter</taxon>
    </lineage>
</organism>
<proteinExistence type="predicted"/>
<dbReference type="OrthoDB" id="418495at2759"/>
<dbReference type="STRING" id="2018661.A0A2A2LC24"/>
<sequence>MIIRLSSAILLLCSITLAAYENEPERYTDEDLQKQMIMDDIMHEINGHKVTVFSKTYCPYSKRLKKILANYDINDLKIIEVNQEPDMKTMQVIINTVEIKEMLKTITGRSTVPQLFIDGEFIGGHAETRAIEDRGELKPLLLRAKAL</sequence>
<dbReference type="GO" id="GO:0005737">
    <property type="term" value="C:cytoplasm"/>
    <property type="evidence" value="ECO:0007669"/>
    <property type="project" value="TreeGrafter"/>
</dbReference>
<reference evidence="3 4" key="1">
    <citation type="journal article" date="2017" name="Curr. Biol.">
        <title>Genome architecture and evolution of a unichromosomal asexual nematode.</title>
        <authorList>
            <person name="Fradin H."/>
            <person name="Zegar C."/>
            <person name="Gutwein M."/>
            <person name="Lucas J."/>
            <person name="Kovtun M."/>
            <person name="Corcoran D."/>
            <person name="Baugh L.R."/>
            <person name="Kiontke K."/>
            <person name="Gunsalus K."/>
            <person name="Fitch D.H."/>
            <person name="Piano F."/>
        </authorList>
    </citation>
    <scope>NUCLEOTIDE SEQUENCE [LARGE SCALE GENOMIC DNA]</scope>
    <source>
        <strain evidence="3">PF1309</strain>
    </source>
</reference>
<dbReference type="PANTHER" id="PTHR45694">
    <property type="entry name" value="GLUTAREDOXIN 2"/>
    <property type="match status" value="1"/>
</dbReference>
<dbReference type="Proteomes" id="UP000218231">
    <property type="component" value="Unassembled WGS sequence"/>
</dbReference>
<accession>A0A2A2LC24</accession>
<evidence type="ECO:0000313" key="4">
    <source>
        <dbReference type="Proteomes" id="UP000218231"/>
    </source>
</evidence>
<feature type="domain" description="Glutaredoxin" evidence="2">
    <location>
        <begin position="50"/>
        <end position="122"/>
    </location>
</feature>
<dbReference type="SUPFAM" id="SSF52833">
    <property type="entry name" value="Thioredoxin-like"/>
    <property type="match status" value="1"/>
</dbReference>
<dbReference type="GO" id="GO:0015038">
    <property type="term" value="F:glutathione disulfide oxidoreductase activity"/>
    <property type="evidence" value="ECO:0007669"/>
    <property type="project" value="TreeGrafter"/>
</dbReference>
<feature type="chain" id="PRO_5013262866" description="Glutaredoxin domain-containing protein" evidence="1">
    <location>
        <begin position="19"/>
        <end position="147"/>
    </location>
</feature>
<name>A0A2A2LC24_9BILA</name>
<dbReference type="InterPro" id="IPR002109">
    <property type="entry name" value="Glutaredoxin"/>
</dbReference>
<feature type="signal peptide" evidence="1">
    <location>
        <begin position="1"/>
        <end position="18"/>
    </location>
</feature>
<evidence type="ECO:0000313" key="3">
    <source>
        <dbReference type="EMBL" id="PAV83841.1"/>
    </source>
</evidence>
<evidence type="ECO:0000259" key="2">
    <source>
        <dbReference type="Pfam" id="PF00462"/>
    </source>
</evidence>
<dbReference type="InterPro" id="IPR036249">
    <property type="entry name" value="Thioredoxin-like_sf"/>
</dbReference>
<dbReference type="PROSITE" id="PS51354">
    <property type="entry name" value="GLUTAREDOXIN_2"/>
    <property type="match status" value="1"/>
</dbReference>
<dbReference type="Pfam" id="PF00462">
    <property type="entry name" value="Glutaredoxin"/>
    <property type="match status" value="1"/>
</dbReference>
<keyword evidence="1" id="KW-0732">Signal</keyword>
<dbReference type="PANTHER" id="PTHR45694:SF18">
    <property type="entry name" value="GLUTAREDOXIN-1-RELATED"/>
    <property type="match status" value="1"/>
</dbReference>
<dbReference type="Gene3D" id="3.40.30.10">
    <property type="entry name" value="Glutaredoxin"/>
    <property type="match status" value="1"/>
</dbReference>
<dbReference type="EMBL" id="LIAE01006917">
    <property type="protein sequence ID" value="PAV83841.1"/>
    <property type="molecule type" value="Genomic_DNA"/>
</dbReference>
<dbReference type="AlphaFoldDB" id="A0A2A2LC24"/>
<gene>
    <name evidence="3" type="ORF">WR25_19582</name>
</gene>
<dbReference type="CDD" id="cd03419">
    <property type="entry name" value="GRX_GRXh_1_2_like"/>
    <property type="match status" value="1"/>
</dbReference>
<protein>
    <recommendedName>
        <fullName evidence="2">Glutaredoxin domain-containing protein</fullName>
    </recommendedName>
</protein>
<keyword evidence="4" id="KW-1185">Reference proteome</keyword>
<evidence type="ECO:0000256" key="1">
    <source>
        <dbReference type="SAM" id="SignalP"/>
    </source>
</evidence>
<comment type="caution">
    <text evidence="3">The sequence shown here is derived from an EMBL/GenBank/DDBJ whole genome shotgun (WGS) entry which is preliminary data.</text>
</comment>
<dbReference type="GO" id="GO:0034599">
    <property type="term" value="P:cellular response to oxidative stress"/>
    <property type="evidence" value="ECO:0007669"/>
    <property type="project" value="TreeGrafter"/>
</dbReference>